<dbReference type="CDD" id="cd06223">
    <property type="entry name" value="PRTases_typeI"/>
    <property type="match status" value="1"/>
</dbReference>
<comment type="similarity">
    <text evidence="1">Belongs to the ComF/GntX family.</text>
</comment>
<dbReference type="PANTHER" id="PTHR47505:SF1">
    <property type="entry name" value="DNA UTILIZATION PROTEIN YHGH"/>
    <property type="match status" value="1"/>
</dbReference>
<evidence type="ECO:0000313" key="4">
    <source>
        <dbReference type="Proteomes" id="UP000177232"/>
    </source>
</evidence>
<gene>
    <name evidence="3" type="ORF">A3C94_00440</name>
</gene>
<sequence>MRRFFDFLFPPRVDEVTLSGVSDDAFLASLAPRLVPETRPATVALFSFGNPAVRAAIHEAKYHGNTRAFTLLALALADYLRDADDVGRRTSYIQLVPVPLSRERQKERGFNQVEEVVRRTARELDITVNTTLLERTRETVSQVSLPREQREENMRGAFIVSPNPAVSGRRRINPSHTYILIDDVITTGATLQAALDALRSGGALHVIPLALAH</sequence>
<evidence type="ECO:0000259" key="2">
    <source>
        <dbReference type="Pfam" id="PF00156"/>
    </source>
</evidence>
<accession>A0A1F6DSA1</accession>
<dbReference type="Gene3D" id="3.40.50.2020">
    <property type="match status" value="1"/>
</dbReference>
<comment type="caution">
    <text evidence="3">The sequence shown here is derived from an EMBL/GenBank/DDBJ whole genome shotgun (WGS) entry which is preliminary data.</text>
</comment>
<dbReference type="SUPFAM" id="SSF53271">
    <property type="entry name" value="PRTase-like"/>
    <property type="match status" value="1"/>
</dbReference>
<proteinExistence type="inferred from homology"/>
<dbReference type="STRING" id="1798496.A3C94_00440"/>
<evidence type="ECO:0000313" key="3">
    <source>
        <dbReference type="EMBL" id="OGG64273.1"/>
    </source>
</evidence>
<dbReference type="InterPro" id="IPR000836">
    <property type="entry name" value="PRTase_dom"/>
</dbReference>
<feature type="domain" description="Phosphoribosyltransferase" evidence="2">
    <location>
        <begin position="118"/>
        <end position="207"/>
    </location>
</feature>
<reference evidence="3 4" key="1">
    <citation type="journal article" date="2016" name="Nat. Commun.">
        <title>Thousands of microbial genomes shed light on interconnected biogeochemical processes in an aquifer system.</title>
        <authorList>
            <person name="Anantharaman K."/>
            <person name="Brown C.T."/>
            <person name="Hug L.A."/>
            <person name="Sharon I."/>
            <person name="Castelle C.J."/>
            <person name="Probst A.J."/>
            <person name="Thomas B.C."/>
            <person name="Singh A."/>
            <person name="Wilkins M.J."/>
            <person name="Karaoz U."/>
            <person name="Brodie E.L."/>
            <person name="Williams K.H."/>
            <person name="Hubbard S.S."/>
            <person name="Banfield J.F."/>
        </authorList>
    </citation>
    <scope>NUCLEOTIDE SEQUENCE [LARGE SCALE GENOMIC DNA]</scope>
</reference>
<dbReference type="Proteomes" id="UP000177232">
    <property type="component" value="Unassembled WGS sequence"/>
</dbReference>
<dbReference type="InterPro" id="IPR029057">
    <property type="entry name" value="PRTase-like"/>
</dbReference>
<name>A0A1F6DSA1_9BACT</name>
<dbReference type="EMBL" id="MFLJ01000029">
    <property type="protein sequence ID" value="OGG64273.1"/>
    <property type="molecule type" value="Genomic_DNA"/>
</dbReference>
<organism evidence="3 4">
    <name type="scientific">Candidatus Kaiserbacteria bacterium RIFCSPHIGHO2_02_FULL_55_17</name>
    <dbReference type="NCBI Taxonomy" id="1798496"/>
    <lineage>
        <taxon>Bacteria</taxon>
        <taxon>Candidatus Kaiseribacteriota</taxon>
    </lineage>
</organism>
<dbReference type="InterPro" id="IPR051910">
    <property type="entry name" value="ComF/GntX_DNA_util-trans"/>
</dbReference>
<dbReference type="Pfam" id="PF00156">
    <property type="entry name" value="Pribosyltran"/>
    <property type="match status" value="1"/>
</dbReference>
<protein>
    <recommendedName>
        <fullName evidence="2">Phosphoribosyltransferase domain-containing protein</fullName>
    </recommendedName>
</protein>
<dbReference type="AlphaFoldDB" id="A0A1F6DSA1"/>
<evidence type="ECO:0000256" key="1">
    <source>
        <dbReference type="ARBA" id="ARBA00008007"/>
    </source>
</evidence>
<dbReference type="PANTHER" id="PTHR47505">
    <property type="entry name" value="DNA UTILIZATION PROTEIN YHGH"/>
    <property type="match status" value="1"/>
</dbReference>